<dbReference type="AlphaFoldDB" id="A0A8G0PKF7"/>
<evidence type="ECO:0000313" key="2">
    <source>
        <dbReference type="Proteomes" id="UP000826661"/>
    </source>
</evidence>
<reference evidence="1 2" key="1">
    <citation type="journal article" date="2021" name="BMC Genomics">
        <title>Telomere-to-telomere genome assembly of asparaginase-producing Trichoderma simmonsii.</title>
        <authorList>
            <person name="Chung D."/>
            <person name="Kwon Y.M."/>
            <person name="Yang Y."/>
        </authorList>
    </citation>
    <scope>NUCLEOTIDE SEQUENCE [LARGE SCALE GENOMIC DNA]</scope>
    <source>
        <strain evidence="1 2">GH-Sj1</strain>
    </source>
</reference>
<accession>A0A8G0PKF7</accession>
<keyword evidence="2" id="KW-1185">Reference proteome</keyword>
<proteinExistence type="predicted"/>
<sequence>MLCHQRYHYFAQPSLITPWNPPNGLLDLGNVKQPLHLQGCVRSHLEALVDARVNEMLAQRSLELLLVPCLEDVVNHLIARLINERLAAAGIEPSDLVDSCHTIHLPYDQMGRVDGVDGIPSPLPILSASYGDGTLPDESRCRTTLLSALLLGIVLFRQQHNYFAQPHFA</sequence>
<gene>
    <name evidence="1" type="ORF">H0G86_013336</name>
</gene>
<dbReference type="EMBL" id="CP075868">
    <property type="protein sequence ID" value="QYT02555.1"/>
    <property type="molecule type" value="Genomic_DNA"/>
</dbReference>
<protein>
    <submittedName>
        <fullName evidence="1">Uncharacterized protein</fullName>
    </submittedName>
</protein>
<evidence type="ECO:0000313" key="1">
    <source>
        <dbReference type="EMBL" id="QYT02555.1"/>
    </source>
</evidence>
<name>A0A8G0PKF7_9HYPO</name>
<organism evidence="1 2">
    <name type="scientific">Trichoderma simmonsii</name>
    <dbReference type="NCBI Taxonomy" id="1491479"/>
    <lineage>
        <taxon>Eukaryota</taxon>
        <taxon>Fungi</taxon>
        <taxon>Dikarya</taxon>
        <taxon>Ascomycota</taxon>
        <taxon>Pezizomycotina</taxon>
        <taxon>Sordariomycetes</taxon>
        <taxon>Hypocreomycetidae</taxon>
        <taxon>Hypocreales</taxon>
        <taxon>Hypocreaceae</taxon>
        <taxon>Trichoderma</taxon>
    </lineage>
</organism>
<dbReference type="Proteomes" id="UP000826661">
    <property type="component" value="Chromosome V"/>
</dbReference>